<protein>
    <submittedName>
        <fullName evidence="2">Uncharacterized protein</fullName>
    </submittedName>
</protein>
<dbReference type="EMBL" id="HG734711">
    <property type="protein sequence ID" value="CDJ35867.1"/>
    <property type="molecule type" value="Genomic_DNA"/>
</dbReference>
<dbReference type="Proteomes" id="UP000030744">
    <property type="component" value="Unassembled WGS sequence"/>
</dbReference>
<keyword evidence="3" id="KW-1185">Reference proteome</keyword>
<accession>U6KI07</accession>
<feature type="region of interest" description="Disordered" evidence="1">
    <location>
        <begin position="1"/>
        <end position="42"/>
    </location>
</feature>
<feature type="compositionally biased region" description="Low complexity" evidence="1">
    <location>
        <begin position="25"/>
        <end position="42"/>
    </location>
</feature>
<proteinExistence type="predicted"/>
<name>U6KI07_9EIME</name>
<dbReference type="VEuPathDB" id="ToxoDB:EMH_0000790"/>
<sequence length="110" mass="10358">MPGPLPSSSHSKFLQLHKGAPRPPTASFTGTSSASSTAPTVTSTTTTAASAAAAGAGFDPAADASAGAAAAAAAAAAERAPDVSGVASEMMRAQPVDPYAFGMGGDPGGP</sequence>
<dbReference type="AlphaFoldDB" id="U6KI07"/>
<gene>
    <name evidence="2" type="ORF">EMH_0000790</name>
</gene>
<dbReference type="RefSeq" id="XP_037878156.1">
    <property type="nucleotide sequence ID" value="XM_038022302.1"/>
</dbReference>
<evidence type="ECO:0000256" key="1">
    <source>
        <dbReference type="SAM" id="MobiDB-lite"/>
    </source>
</evidence>
<dbReference type="GeneID" id="60403675"/>
<reference evidence="2" key="1">
    <citation type="submission" date="2013-10" db="EMBL/GenBank/DDBJ databases">
        <title>Genomic analysis of the causative agents of coccidiosis in chickens.</title>
        <authorList>
            <person name="Reid A.J."/>
            <person name="Blake D."/>
            <person name="Billington K."/>
            <person name="Browne H."/>
            <person name="Dunn M."/>
            <person name="Hung S."/>
            <person name="Kawahara F."/>
            <person name="Miranda-Saavedra D."/>
            <person name="Mourier T."/>
            <person name="Nagra H."/>
            <person name="Otto T.D."/>
            <person name="Rawlings N."/>
            <person name="Sanchez A."/>
            <person name="Sanders M."/>
            <person name="Subramaniam C."/>
            <person name="Tay Y."/>
            <person name="Dear P."/>
            <person name="Doerig C."/>
            <person name="Gruber A."/>
            <person name="Parkinson J."/>
            <person name="Shirley M."/>
            <person name="Wan K.L."/>
            <person name="Berriman M."/>
            <person name="Tomley F."/>
            <person name="Pain A."/>
        </authorList>
    </citation>
    <scope>NUCLEOTIDE SEQUENCE [LARGE SCALE GENOMIC DNA]</scope>
    <source>
        <strain evidence="2">Houghton</strain>
    </source>
</reference>
<feature type="compositionally biased region" description="Polar residues" evidence="1">
    <location>
        <begin position="1"/>
        <end position="12"/>
    </location>
</feature>
<reference evidence="2" key="2">
    <citation type="submission" date="2013-10" db="EMBL/GenBank/DDBJ databases">
        <authorList>
            <person name="Aslett M."/>
        </authorList>
    </citation>
    <scope>NUCLEOTIDE SEQUENCE [LARGE SCALE GENOMIC DNA]</scope>
    <source>
        <strain evidence="2">Houghton</strain>
    </source>
</reference>
<organism evidence="2 3">
    <name type="scientific">Eimeria mitis</name>
    <dbReference type="NCBI Taxonomy" id="44415"/>
    <lineage>
        <taxon>Eukaryota</taxon>
        <taxon>Sar</taxon>
        <taxon>Alveolata</taxon>
        <taxon>Apicomplexa</taxon>
        <taxon>Conoidasida</taxon>
        <taxon>Coccidia</taxon>
        <taxon>Eucoccidiorida</taxon>
        <taxon>Eimeriorina</taxon>
        <taxon>Eimeriidae</taxon>
        <taxon>Eimeria</taxon>
    </lineage>
</organism>
<evidence type="ECO:0000313" key="2">
    <source>
        <dbReference type="EMBL" id="CDJ35867.1"/>
    </source>
</evidence>
<evidence type="ECO:0000313" key="3">
    <source>
        <dbReference type="Proteomes" id="UP000030744"/>
    </source>
</evidence>